<gene>
    <name evidence="1" type="ORF">METZ01_LOCUS514354</name>
</gene>
<dbReference type="AlphaFoldDB" id="A0A383EZ08"/>
<evidence type="ECO:0000313" key="1">
    <source>
        <dbReference type="EMBL" id="SVE61500.1"/>
    </source>
</evidence>
<dbReference type="EMBL" id="UINC01229694">
    <property type="protein sequence ID" value="SVE61500.1"/>
    <property type="molecule type" value="Genomic_DNA"/>
</dbReference>
<sequence>MSPQRTSNPRHLVAIDLENLAGTPYVSPNWAKDIGPFLTGLLRLQVEDLVYVAGS</sequence>
<reference evidence="1" key="1">
    <citation type="submission" date="2018-05" db="EMBL/GenBank/DDBJ databases">
        <authorList>
            <person name="Lanie J.A."/>
            <person name="Ng W.-L."/>
            <person name="Kazmierczak K.M."/>
            <person name="Andrzejewski T.M."/>
            <person name="Davidsen T.M."/>
            <person name="Wayne K.J."/>
            <person name="Tettelin H."/>
            <person name="Glass J.I."/>
            <person name="Rusch D."/>
            <person name="Podicherti R."/>
            <person name="Tsui H.-C.T."/>
            <person name="Winkler M.E."/>
        </authorList>
    </citation>
    <scope>NUCLEOTIDE SEQUENCE</scope>
</reference>
<feature type="non-terminal residue" evidence="1">
    <location>
        <position position="55"/>
    </location>
</feature>
<protein>
    <submittedName>
        <fullName evidence="1">Uncharacterized protein</fullName>
    </submittedName>
</protein>
<accession>A0A383EZ08</accession>
<organism evidence="1">
    <name type="scientific">marine metagenome</name>
    <dbReference type="NCBI Taxonomy" id="408172"/>
    <lineage>
        <taxon>unclassified sequences</taxon>
        <taxon>metagenomes</taxon>
        <taxon>ecological metagenomes</taxon>
    </lineage>
</organism>
<proteinExistence type="predicted"/>
<name>A0A383EZ08_9ZZZZ</name>